<dbReference type="InterPro" id="IPR040570">
    <property type="entry name" value="LAL_C2"/>
</dbReference>
<dbReference type="OrthoDB" id="9803907at2"/>
<dbReference type="Gene3D" id="3.30.470.20">
    <property type="entry name" value="ATP-grasp fold, B domain"/>
    <property type="match status" value="1"/>
</dbReference>
<gene>
    <name evidence="6" type="ORF">BleG1_0498</name>
</gene>
<feature type="domain" description="ATP-grasp" evidence="5">
    <location>
        <begin position="113"/>
        <end position="312"/>
    </location>
</feature>
<reference evidence="6 7" key="1">
    <citation type="journal article" date="2014" name="Gene">
        <title>A comparative genomic analysis of the alkalitolerant soil bacterium Bacillus lehensis G1.</title>
        <authorList>
            <person name="Noor Y.M."/>
            <person name="Samsulrizal N.H."/>
            <person name="Jema'on N.A."/>
            <person name="Low K.O."/>
            <person name="Ramli A.N."/>
            <person name="Alias N.I."/>
            <person name="Damis S.I."/>
            <person name="Fuzi S.F."/>
            <person name="Isa M.N."/>
            <person name="Murad A.M."/>
            <person name="Raih M.F."/>
            <person name="Bakar F.D."/>
            <person name="Najimudin N."/>
            <person name="Mahadi N.M."/>
            <person name="Illias R.M."/>
        </authorList>
    </citation>
    <scope>NUCLEOTIDE SEQUENCE [LARGE SCALE GENOMIC DNA]</scope>
    <source>
        <strain evidence="6 7">G1</strain>
    </source>
</reference>
<dbReference type="PANTHER" id="PTHR43585:SF2">
    <property type="entry name" value="ATP-GRASP ENZYME FSQD"/>
    <property type="match status" value="1"/>
</dbReference>
<dbReference type="InterPro" id="IPR052032">
    <property type="entry name" value="ATP-dep_AA_Ligase"/>
</dbReference>
<dbReference type="GO" id="GO:0046872">
    <property type="term" value="F:metal ion binding"/>
    <property type="evidence" value="ECO:0007669"/>
    <property type="project" value="InterPro"/>
</dbReference>
<evidence type="ECO:0000256" key="3">
    <source>
        <dbReference type="ARBA" id="ARBA00022840"/>
    </source>
</evidence>
<dbReference type="Pfam" id="PF13535">
    <property type="entry name" value="ATP-grasp_4"/>
    <property type="match status" value="1"/>
</dbReference>
<accession>A0A060LP82</accession>
<sequence length="407" mass="46216">MKKIIFIESNTTGTGMIALKKTKELGYDPILIAKNLKIYNGFSELDCKSMTINTDNLNDIISCLKNIKKDNIAGVFTTSDYYLETVAQVNHSLNFIGNSLESIHTCRDKGIFRNRLKQFDIQQPNFLIVEKQESLHCIKNKISYPCVVKPTDESGSNRVKFCINFEEVEALTREIFAEPYNKRGQRRNQKVLIEEYIDGDEYSVEMFTWEGNPKCIGITKKCVTGFPHFVEKQHIFPAPISSDIYSKIELTVMNALKAVNFRYGASHAEVKWTEKGCFTIEINARLAGGMIPELVKYSSGIDLIEKQLLCVTNTPPSFKEIKYHDYMGINFFTANESGKISSITGVDDVLSIPDVLEFNLKVKVGEKVKMPKNFSDRLGYVIVKGNTYKELLIRLKDVSEKVIISIN</sequence>
<dbReference type="InterPro" id="IPR011761">
    <property type="entry name" value="ATP-grasp"/>
</dbReference>
<evidence type="ECO:0000256" key="4">
    <source>
        <dbReference type="PROSITE-ProRule" id="PRU00409"/>
    </source>
</evidence>
<organism evidence="6 7">
    <name type="scientific">Shouchella lehensis G1</name>
    <dbReference type="NCBI Taxonomy" id="1246626"/>
    <lineage>
        <taxon>Bacteria</taxon>
        <taxon>Bacillati</taxon>
        <taxon>Bacillota</taxon>
        <taxon>Bacilli</taxon>
        <taxon>Bacillales</taxon>
        <taxon>Bacillaceae</taxon>
        <taxon>Shouchella</taxon>
    </lineage>
</organism>
<evidence type="ECO:0000256" key="1">
    <source>
        <dbReference type="ARBA" id="ARBA00022598"/>
    </source>
</evidence>
<dbReference type="SUPFAM" id="SSF56059">
    <property type="entry name" value="Glutathione synthetase ATP-binding domain-like"/>
    <property type="match status" value="1"/>
</dbReference>
<dbReference type="Pfam" id="PF18603">
    <property type="entry name" value="LAL_C2"/>
    <property type="match status" value="1"/>
</dbReference>
<keyword evidence="7" id="KW-1185">Reference proteome</keyword>
<keyword evidence="3 4" id="KW-0067">ATP-binding</keyword>
<dbReference type="KEGG" id="ble:BleG1_0498"/>
<dbReference type="EMBL" id="CP003923">
    <property type="protein sequence ID" value="AIC93106.1"/>
    <property type="molecule type" value="Genomic_DNA"/>
</dbReference>
<protein>
    <recommendedName>
        <fullName evidence="5">ATP-grasp domain-containing protein</fullName>
    </recommendedName>
</protein>
<dbReference type="PROSITE" id="PS50975">
    <property type="entry name" value="ATP_GRASP"/>
    <property type="match status" value="1"/>
</dbReference>
<evidence type="ECO:0000259" key="5">
    <source>
        <dbReference type="PROSITE" id="PS50975"/>
    </source>
</evidence>
<dbReference type="Proteomes" id="UP000027142">
    <property type="component" value="Chromosome"/>
</dbReference>
<dbReference type="PATRIC" id="fig|1246626.3.peg.486"/>
<dbReference type="RefSeq" id="WP_038476763.1">
    <property type="nucleotide sequence ID" value="NZ_CP003923.1"/>
</dbReference>
<evidence type="ECO:0000313" key="7">
    <source>
        <dbReference type="Proteomes" id="UP000027142"/>
    </source>
</evidence>
<keyword evidence="2 4" id="KW-0547">Nucleotide-binding</keyword>
<evidence type="ECO:0000313" key="6">
    <source>
        <dbReference type="EMBL" id="AIC93106.1"/>
    </source>
</evidence>
<dbReference type="AlphaFoldDB" id="A0A060LP82"/>
<dbReference type="HOGENOM" id="CLU_029016_6_2_9"/>
<evidence type="ECO:0000256" key="2">
    <source>
        <dbReference type="ARBA" id="ARBA00022741"/>
    </source>
</evidence>
<name>A0A060LP82_9BACI</name>
<dbReference type="STRING" id="1246626.BleG1_0498"/>
<dbReference type="GO" id="GO:0005524">
    <property type="term" value="F:ATP binding"/>
    <property type="evidence" value="ECO:0007669"/>
    <property type="project" value="UniProtKB-UniRule"/>
</dbReference>
<dbReference type="PANTHER" id="PTHR43585">
    <property type="entry name" value="FUMIPYRROLE BIOSYNTHESIS PROTEIN C"/>
    <property type="match status" value="1"/>
</dbReference>
<proteinExistence type="predicted"/>
<dbReference type="eggNOG" id="COG0151">
    <property type="taxonomic scope" value="Bacteria"/>
</dbReference>
<keyword evidence="1" id="KW-0436">Ligase</keyword>
<dbReference type="GO" id="GO:0016874">
    <property type="term" value="F:ligase activity"/>
    <property type="evidence" value="ECO:0007669"/>
    <property type="project" value="UniProtKB-KW"/>
</dbReference>